<evidence type="ECO:0000313" key="4">
    <source>
        <dbReference type="EMBL" id="EEU49029.1"/>
    </source>
</evidence>
<dbReference type="OMA" id="RMEAYSA"/>
<dbReference type="Gene3D" id="1.20.58.80">
    <property type="entry name" value="Phosphotransferase system, lactose/cellobiose-type IIA subunit"/>
    <property type="match status" value="1"/>
</dbReference>
<feature type="domain" description="C2H2-type" evidence="3">
    <location>
        <begin position="915"/>
        <end position="937"/>
    </location>
</feature>
<proteinExistence type="predicted"/>
<protein>
    <recommendedName>
        <fullName evidence="3">C2H2-type domain-containing protein</fullName>
    </recommendedName>
</protein>
<dbReference type="VEuPathDB" id="FungiDB:NECHADRAFT_99050"/>
<feature type="compositionally biased region" description="Acidic residues" evidence="2">
    <location>
        <begin position="137"/>
        <end position="150"/>
    </location>
</feature>
<dbReference type="InterPro" id="IPR058925">
    <property type="entry name" value="zf-C2H2_AcuF"/>
</dbReference>
<dbReference type="SMART" id="SM00355">
    <property type="entry name" value="ZnF_C2H2"/>
    <property type="match status" value="5"/>
</dbReference>
<keyword evidence="1" id="KW-0862">Zinc</keyword>
<evidence type="ECO:0000256" key="2">
    <source>
        <dbReference type="SAM" id="MobiDB-lite"/>
    </source>
</evidence>
<feature type="compositionally biased region" description="Basic and acidic residues" evidence="2">
    <location>
        <begin position="525"/>
        <end position="573"/>
    </location>
</feature>
<organism evidence="4 5">
    <name type="scientific">Fusarium vanettenii (strain ATCC MYA-4622 / CBS 123669 / FGSC 9596 / NRRL 45880 / 77-13-4)</name>
    <name type="common">Fusarium solani subsp. pisi</name>
    <dbReference type="NCBI Taxonomy" id="660122"/>
    <lineage>
        <taxon>Eukaryota</taxon>
        <taxon>Fungi</taxon>
        <taxon>Dikarya</taxon>
        <taxon>Ascomycota</taxon>
        <taxon>Pezizomycotina</taxon>
        <taxon>Sordariomycetes</taxon>
        <taxon>Hypocreomycetidae</taxon>
        <taxon>Hypocreales</taxon>
        <taxon>Nectriaceae</taxon>
        <taxon>Fusarium</taxon>
        <taxon>Fusarium solani species complex</taxon>
        <taxon>Fusarium vanettenii</taxon>
    </lineage>
</organism>
<dbReference type="GeneID" id="9663971"/>
<reference evidence="4 5" key="1">
    <citation type="journal article" date="2009" name="PLoS Genet.">
        <title>The genome of Nectria haematococca: contribution of supernumerary chromosomes to gene expansion.</title>
        <authorList>
            <person name="Coleman J.J."/>
            <person name="Rounsley S.D."/>
            <person name="Rodriguez-Carres M."/>
            <person name="Kuo A."/>
            <person name="Wasmann C.C."/>
            <person name="Grimwood J."/>
            <person name="Schmutz J."/>
            <person name="Taga M."/>
            <person name="White G.J."/>
            <person name="Zhou S."/>
            <person name="Schwartz D.C."/>
            <person name="Freitag M."/>
            <person name="Ma L.J."/>
            <person name="Danchin E.G."/>
            <person name="Henrissat B."/>
            <person name="Coutinho P.M."/>
            <person name="Nelson D.R."/>
            <person name="Straney D."/>
            <person name="Napoli C.A."/>
            <person name="Barker B.M."/>
            <person name="Gribskov M."/>
            <person name="Rep M."/>
            <person name="Kroken S."/>
            <person name="Molnar I."/>
            <person name="Rensing C."/>
            <person name="Kennell J.C."/>
            <person name="Zamora J."/>
            <person name="Farman M.L."/>
            <person name="Selker E.U."/>
            <person name="Salamov A."/>
            <person name="Shapiro H."/>
            <person name="Pangilinan J."/>
            <person name="Lindquist E."/>
            <person name="Lamers C."/>
            <person name="Grigoriev I.V."/>
            <person name="Geiser D.M."/>
            <person name="Covert S.F."/>
            <person name="Temporini E."/>
            <person name="Vanetten H.D."/>
        </authorList>
    </citation>
    <scope>NUCLEOTIDE SEQUENCE [LARGE SCALE GENOMIC DNA]</scope>
    <source>
        <strain evidence="5">ATCC MYA-4622 / CBS 123669 / FGSC 9596 / NRRL 45880 / 77-13-4</strain>
    </source>
</reference>
<evidence type="ECO:0000259" key="3">
    <source>
        <dbReference type="PROSITE" id="PS50157"/>
    </source>
</evidence>
<feature type="region of interest" description="Disordered" evidence="2">
    <location>
        <begin position="117"/>
        <end position="150"/>
    </location>
</feature>
<feature type="region of interest" description="Disordered" evidence="2">
    <location>
        <begin position="475"/>
        <end position="626"/>
    </location>
</feature>
<feature type="region of interest" description="Disordered" evidence="2">
    <location>
        <begin position="700"/>
        <end position="751"/>
    </location>
</feature>
<dbReference type="EMBL" id="GG698896">
    <property type="protein sequence ID" value="EEU49029.1"/>
    <property type="molecule type" value="Genomic_DNA"/>
</dbReference>
<dbReference type="eggNOG" id="ENOG502SJT8">
    <property type="taxonomic scope" value="Eukaryota"/>
</dbReference>
<feature type="compositionally biased region" description="Acidic residues" evidence="2">
    <location>
        <begin position="476"/>
        <end position="487"/>
    </location>
</feature>
<dbReference type="InterPro" id="IPR013087">
    <property type="entry name" value="Znf_C2H2_type"/>
</dbReference>
<dbReference type="InParanoid" id="C7YJS7"/>
<dbReference type="Pfam" id="PF26082">
    <property type="entry name" value="zf-C2H2_AcuF"/>
    <property type="match status" value="1"/>
</dbReference>
<dbReference type="SUPFAM" id="SSF57667">
    <property type="entry name" value="beta-beta-alpha zinc fingers"/>
    <property type="match status" value="1"/>
</dbReference>
<keyword evidence="5" id="KW-1185">Reference proteome</keyword>
<dbReference type="OrthoDB" id="6133115at2759"/>
<sequence>MDRSQERGVIAHNVQNVLKLFRNVATSLKQDTKSFDDQCESYSLCKLLPTFENEITRFKMWAGNLAAHQSGQASLDHRLREAPHVQEQVVYLLLDISESLGDTMVLITHRKSPINIENKQDEPAFPQESLSQGNQDDFTDSDLEDDEDVSPETRLSSLLTDICEAIDCLLRLSVAIANPAPHERFRKLGAGLSEDVSFYEAHDIRYVRDKFPKANKGLSDVLGKFITRRRQFFKYREAHHAKLAAGLDQEAQKDTSRTEIIPKTVASSLAEHFKGTTVIDEDNRSDTAISETSYATSAGFLMQEDGRMKPAPPLKVPPPPPEAEKGAFECPFCYRMVSARTRRTWKRHVFGDLRPYTCLFSRCAESNTDFDRRHRWQLHVTQYHWRAWSCPFKCRGMFPSSMELEDHIRHQHLPDANNEHLKAVVARGEVPVPYDFAKECPLCGHIVSSSNSYIKHVGRHMEQLALFALPDMRDEVPEDGAESDEQNDVGSDIHVGSVGSGISGFSSHQSDEQLNGAGDQVEQEVQSREREESKYSIRAAEDNSERGVGERSEHEHDPPHREANDPSTERDDSPDQPLEGPQTLQQDTRNVTNEVIKEQKFILGTDESSKEARGPNTGASPTPQNRLLSSALGFGTIATQLDELQSFQYAKEDYLKACDLLDQALQMTWSSENKGTIQSIRQRYMTRIAKIEEMLPKQNASVESKAASGAEQPARPVFRRSNSEAISGNPSPSPRLEKVSMGEPGEGSRAPMERIMTGQQGPINSIDPHDAPEPVVQGAQPVFTRMSRKHLSIETLRTFSVDFDLDPDPEYVLIKRWVPEWEQDQMWKHTKLTREARGERFLSGEWKAQDDNPEIPSGEISSRFEEGMATPTTENGAAPPPSPQIIRGPKIEREIITHYRDIDHGMPKASSSKGYTCGNCDKTFSRADHLRRHELSHIEPGFPCDFPDCDKAFYRKDLLDRHIQRHCAALARLTKMGMGHANPFTYQLLAREPRRNRAKNRGQSHGATMAAALRKEKAKASEALIRAMGEKGSTEVRATRLEPRLRAHGQWLCYL</sequence>
<dbReference type="KEGG" id="nhe:NECHADRAFT_99050"/>
<dbReference type="RefSeq" id="XP_003054742.1">
    <property type="nucleotide sequence ID" value="XM_003054696.1"/>
</dbReference>
<feature type="compositionally biased region" description="Polar residues" evidence="2">
    <location>
        <begin position="582"/>
        <end position="593"/>
    </location>
</feature>
<dbReference type="SUPFAM" id="SSF116846">
    <property type="entry name" value="MIT domain"/>
    <property type="match status" value="1"/>
</dbReference>
<keyword evidence="1" id="KW-0863">Zinc-finger</keyword>
<dbReference type="InterPro" id="IPR036181">
    <property type="entry name" value="MIT_dom_sf"/>
</dbReference>
<dbReference type="Proteomes" id="UP000005206">
    <property type="component" value="Chromosome 1"/>
</dbReference>
<evidence type="ECO:0000256" key="1">
    <source>
        <dbReference type="PROSITE-ProRule" id="PRU00042"/>
    </source>
</evidence>
<dbReference type="PROSITE" id="PS00028">
    <property type="entry name" value="ZINC_FINGER_C2H2_1"/>
    <property type="match status" value="4"/>
</dbReference>
<dbReference type="HOGENOM" id="CLU_290197_0_0_1"/>
<dbReference type="AlphaFoldDB" id="C7YJS7"/>
<dbReference type="PANTHER" id="PTHR35391:SF7">
    <property type="entry name" value="C2H2-TYPE DOMAIN-CONTAINING PROTEIN"/>
    <property type="match status" value="1"/>
</dbReference>
<accession>C7YJS7</accession>
<dbReference type="GO" id="GO:0008270">
    <property type="term" value="F:zinc ion binding"/>
    <property type="evidence" value="ECO:0007669"/>
    <property type="project" value="UniProtKB-KW"/>
</dbReference>
<dbReference type="InterPro" id="IPR036236">
    <property type="entry name" value="Znf_C2H2_sf"/>
</dbReference>
<feature type="domain" description="C2H2-type" evidence="3">
    <location>
        <begin position="942"/>
        <end position="966"/>
    </location>
</feature>
<dbReference type="PROSITE" id="PS50157">
    <property type="entry name" value="ZINC_FINGER_C2H2_2"/>
    <property type="match status" value="2"/>
</dbReference>
<gene>
    <name evidence="4" type="ORF">NECHADRAFT_99050</name>
</gene>
<name>C7YJS7_FUSV7</name>
<evidence type="ECO:0000313" key="5">
    <source>
        <dbReference type="Proteomes" id="UP000005206"/>
    </source>
</evidence>
<dbReference type="Gene3D" id="3.30.160.60">
    <property type="entry name" value="Classic Zinc Finger"/>
    <property type="match status" value="2"/>
</dbReference>
<dbReference type="PANTHER" id="PTHR35391">
    <property type="entry name" value="C2H2-TYPE DOMAIN-CONTAINING PROTEIN-RELATED"/>
    <property type="match status" value="1"/>
</dbReference>
<dbReference type="Pfam" id="PF00096">
    <property type="entry name" value="zf-C2H2"/>
    <property type="match status" value="2"/>
</dbReference>
<feature type="compositionally biased region" description="Polar residues" evidence="2">
    <location>
        <begin position="617"/>
        <end position="626"/>
    </location>
</feature>
<keyword evidence="1" id="KW-0479">Metal-binding</keyword>
<feature type="compositionally biased region" description="Low complexity" evidence="2">
    <location>
        <begin position="488"/>
        <end position="497"/>
    </location>
</feature>